<evidence type="ECO:0000256" key="2">
    <source>
        <dbReference type="SAM" id="MobiDB-lite"/>
    </source>
</evidence>
<gene>
    <name evidence="3" type="ORF">S01H1_12928</name>
</gene>
<evidence type="ECO:0000256" key="1">
    <source>
        <dbReference type="SAM" id="Coils"/>
    </source>
</evidence>
<organism evidence="3">
    <name type="scientific">marine sediment metagenome</name>
    <dbReference type="NCBI Taxonomy" id="412755"/>
    <lineage>
        <taxon>unclassified sequences</taxon>
        <taxon>metagenomes</taxon>
        <taxon>ecological metagenomes</taxon>
    </lineage>
</organism>
<accession>X0S956</accession>
<protein>
    <submittedName>
        <fullName evidence="3">Uncharacterized protein</fullName>
    </submittedName>
</protein>
<reference evidence="3" key="1">
    <citation type="journal article" date="2014" name="Front. Microbiol.">
        <title>High frequency of phylogenetically diverse reductive dehalogenase-homologous genes in deep subseafloor sedimentary metagenomes.</title>
        <authorList>
            <person name="Kawai M."/>
            <person name="Futagami T."/>
            <person name="Toyoda A."/>
            <person name="Takaki Y."/>
            <person name="Nishi S."/>
            <person name="Hori S."/>
            <person name="Arai W."/>
            <person name="Tsubouchi T."/>
            <person name="Morono Y."/>
            <person name="Uchiyama I."/>
            <person name="Ito T."/>
            <person name="Fujiyama A."/>
            <person name="Inagaki F."/>
            <person name="Takami H."/>
        </authorList>
    </citation>
    <scope>NUCLEOTIDE SEQUENCE</scope>
    <source>
        <strain evidence="3">Expedition CK06-06</strain>
    </source>
</reference>
<evidence type="ECO:0000313" key="3">
    <source>
        <dbReference type="EMBL" id="GAF71731.1"/>
    </source>
</evidence>
<sequence length="411" mass="46238">AHTFIGVPLFSNHQNDDIEKAKGDCIHSWYDDDKGGIYIIAKVDKVAYPRLARGIEEKYISATSMGTSVEFSLCSICHNLANVAEQYCTHITNRKNRKFSGNIDCEYHNSDADTEKKCPLCGSTKDKKIKLSHENLQIFEHNYGLKFIENSFVVNPACHECGISEILHIPNVNKKIAQLKANINKISENTKNKNFKINSKFKKVAGQKEIDMLKDSMNGLEDVVKSMLQQKEQISMEYVSDLVKAMSDVQEVVDELVEMGYTQLPSPVTSESPISDITTSEQEPSVPIPTQETLQQMSIPTPSNISTEDLSGLGSVTKPKFSEKNKIKKEDFLKISSNLKNSINILKNLVHNNSKDKELKSMANENKETKVAASPENQEIIQEKQLEKKDEKLHPRTEDTPTSITESKEQI</sequence>
<feature type="non-terminal residue" evidence="3">
    <location>
        <position position="411"/>
    </location>
</feature>
<feature type="region of interest" description="Disordered" evidence="2">
    <location>
        <begin position="363"/>
        <end position="411"/>
    </location>
</feature>
<feature type="compositionally biased region" description="Basic and acidic residues" evidence="2">
    <location>
        <begin position="381"/>
        <end position="399"/>
    </location>
</feature>
<feature type="non-terminal residue" evidence="3">
    <location>
        <position position="1"/>
    </location>
</feature>
<feature type="coiled-coil region" evidence="1">
    <location>
        <begin position="169"/>
        <end position="230"/>
    </location>
</feature>
<proteinExistence type="predicted"/>
<keyword evidence="1" id="KW-0175">Coiled coil</keyword>
<comment type="caution">
    <text evidence="3">The sequence shown here is derived from an EMBL/GenBank/DDBJ whole genome shotgun (WGS) entry which is preliminary data.</text>
</comment>
<dbReference type="EMBL" id="BARS01006650">
    <property type="protein sequence ID" value="GAF71731.1"/>
    <property type="molecule type" value="Genomic_DNA"/>
</dbReference>
<feature type="region of interest" description="Disordered" evidence="2">
    <location>
        <begin position="264"/>
        <end position="288"/>
    </location>
</feature>
<dbReference type="AlphaFoldDB" id="X0S956"/>
<name>X0S956_9ZZZZ</name>